<keyword evidence="1" id="KW-0472">Membrane</keyword>
<evidence type="ECO:0000313" key="3">
    <source>
        <dbReference type="Proteomes" id="UP000178230"/>
    </source>
</evidence>
<keyword evidence="1" id="KW-0812">Transmembrane</keyword>
<comment type="caution">
    <text evidence="2">The sequence shown here is derived from an EMBL/GenBank/DDBJ whole genome shotgun (WGS) entry which is preliminary data.</text>
</comment>
<dbReference type="InterPro" id="IPR016024">
    <property type="entry name" value="ARM-type_fold"/>
</dbReference>
<dbReference type="AlphaFoldDB" id="A0A1F5YHP0"/>
<protein>
    <recommendedName>
        <fullName evidence="4">HEAT repeat domain-containing protein</fullName>
    </recommendedName>
</protein>
<evidence type="ECO:0008006" key="4">
    <source>
        <dbReference type="Google" id="ProtNLM"/>
    </source>
</evidence>
<dbReference type="SUPFAM" id="SSF48371">
    <property type="entry name" value="ARM repeat"/>
    <property type="match status" value="1"/>
</dbReference>
<feature type="transmembrane region" description="Helical" evidence="1">
    <location>
        <begin position="7"/>
        <end position="30"/>
    </location>
</feature>
<keyword evidence="1" id="KW-1133">Transmembrane helix</keyword>
<evidence type="ECO:0000313" key="2">
    <source>
        <dbReference type="EMBL" id="OGF99572.1"/>
    </source>
</evidence>
<gene>
    <name evidence="2" type="ORF">A2Y99_04370</name>
</gene>
<dbReference type="EMBL" id="MFIY01000047">
    <property type="protein sequence ID" value="OGF99572.1"/>
    <property type="molecule type" value="Genomic_DNA"/>
</dbReference>
<name>A0A1F5YHP0_9BACT</name>
<proteinExistence type="predicted"/>
<sequence>MTIRRKLVIAVLTGILFLFIVSIFYTFYIIRRDVYKTCRQAKVLSGKNCVQSLIALIRSDTNSYRSRNTAIWALGQLADKNALPFLYELYQSLPEQKKCPYDQFICKYEVQKAIKWCERGNITSWMYKNIDFSQ</sequence>
<accession>A0A1F5YHP0</accession>
<dbReference type="Proteomes" id="UP000178230">
    <property type="component" value="Unassembled WGS sequence"/>
</dbReference>
<evidence type="ECO:0000256" key="1">
    <source>
        <dbReference type="SAM" id="Phobius"/>
    </source>
</evidence>
<organism evidence="2 3">
    <name type="scientific">Candidatus Gottesmanbacteria bacterium RBG_13_37_7</name>
    <dbReference type="NCBI Taxonomy" id="1798369"/>
    <lineage>
        <taxon>Bacteria</taxon>
        <taxon>Candidatus Gottesmaniibacteriota</taxon>
    </lineage>
</organism>
<reference evidence="2 3" key="1">
    <citation type="journal article" date="2016" name="Nat. Commun.">
        <title>Thousands of microbial genomes shed light on interconnected biogeochemical processes in an aquifer system.</title>
        <authorList>
            <person name="Anantharaman K."/>
            <person name="Brown C.T."/>
            <person name="Hug L.A."/>
            <person name="Sharon I."/>
            <person name="Castelle C.J."/>
            <person name="Probst A.J."/>
            <person name="Thomas B.C."/>
            <person name="Singh A."/>
            <person name="Wilkins M.J."/>
            <person name="Karaoz U."/>
            <person name="Brodie E.L."/>
            <person name="Williams K.H."/>
            <person name="Hubbard S.S."/>
            <person name="Banfield J.F."/>
        </authorList>
    </citation>
    <scope>NUCLEOTIDE SEQUENCE [LARGE SCALE GENOMIC DNA]</scope>
</reference>